<protein>
    <submittedName>
        <fullName evidence="1">Uncharacterized protein</fullName>
    </submittedName>
</protein>
<organism evidence="1">
    <name type="scientific">viral metagenome</name>
    <dbReference type="NCBI Taxonomy" id="1070528"/>
    <lineage>
        <taxon>unclassified sequences</taxon>
        <taxon>metagenomes</taxon>
        <taxon>organismal metagenomes</taxon>
    </lineage>
</organism>
<accession>A0A6C0FCX9</accession>
<evidence type="ECO:0000313" key="1">
    <source>
        <dbReference type="EMBL" id="QHT38483.1"/>
    </source>
</evidence>
<name>A0A6C0FCX9_9ZZZZ</name>
<sequence length="109" mass="11460">MSYTRTYTHTVEGGASATTIIPSGSTLDQCMTSGGTFGGISPTIVNQATGKKCHLQLDVVRQGEADADGTKIQDATLAELIRSAASEEETTQGTASNVKSVYIRVEFNN</sequence>
<dbReference type="EMBL" id="MN738831">
    <property type="protein sequence ID" value="QHT38483.1"/>
    <property type="molecule type" value="Genomic_DNA"/>
</dbReference>
<proteinExistence type="predicted"/>
<dbReference type="AlphaFoldDB" id="A0A6C0FCX9"/>
<reference evidence="1" key="1">
    <citation type="journal article" date="2020" name="Nature">
        <title>Giant virus diversity and host interactions through global metagenomics.</title>
        <authorList>
            <person name="Schulz F."/>
            <person name="Roux S."/>
            <person name="Paez-Espino D."/>
            <person name="Jungbluth S."/>
            <person name="Walsh D.A."/>
            <person name="Denef V.J."/>
            <person name="McMahon K.D."/>
            <person name="Konstantinidis K.T."/>
            <person name="Eloe-Fadrosh E.A."/>
            <person name="Kyrpides N.C."/>
            <person name="Woyke T."/>
        </authorList>
    </citation>
    <scope>NUCLEOTIDE SEQUENCE</scope>
    <source>
        <strain evidence="1">GVMAG-S-ERX556101-89</strain>
    </source>
</reference>